<dbReference type="PANTHER" id="PTHR21071:SF4">
    <property type="entry name" value="UDP-N-ACETYLENOLPYRUVOYLGLUCOSAMINE REDUCTASE"/>
    <property type="match status" value="1"/>
</dbReference>
<evidence type="ECO:0000256" key="4">
    <source>
        <dbReference type="ARBA" id="ARBA00004752"/>
    </source>
</evidence>
<evidence type="ECO:0000256" key="10">
    <source>
        <dbReference type="ARBA" id="ARBA00022827"/>
    </source>
</evidence>
<evidence type="ECO:0000256" key="15">
    <source>
        <dbReference type="ARBA" id="ARBA00023306"/>
    </source>
</evidence>
<dbReference type="NCBIfam" id="TIGR00179">
    <property type="entry name" value="murB"/>
    <property type="match status" value="1"/>
</dbReference>
<dbReference type="PANTHER" id="PTHR21071">
    <property type="entry name" value="UDP-N-ACETYLENOLPYRUVOYLGLUCOSAMINE REDUCTASE"/>
    <property type="match status" value="1"/>
</dbReference>
<dbReference type="PROSITE" id="PS51387">
    <property type="entry name" value="FAD_PCMH"/>
    <property type="match status" value="1"/>
</dbReference>
<keyword evidence="22" id="KW-1185">Reference proteome</keyword>
<reference evidence="21 22" key="1">
    <citation type="submission" date="2016-03" db="EMBL/GenBank/DDBJ databases">
        <authorList>
            <person name="Ploux O."/>
        </authorList>
    </citation>
    <scope>NUCLEOTIDE SEQUENCE [LARGE SCALE GENOMIC DNA]</scope>
    <source>
        <strain evidence="21 22">R0</strain>
    </source>
</reference>
<dbReference type="Proteomes" id="UP000075320">
    <property type="component" value="Unassembled WGS sequence"/>
</dbReference>
<evidence type="ECO:0000256" key="8">
    <source>
        <dbReference type="ARBA" id="ARBA00022618"/>
    </source>
</evidence>
<dbReference type="GO" id="GO:0051301">
    <property type="term" value="P:cell division"/>
    <property type="evidence" value="ECO:0007669"/>
    <property type="project" value="UniProtKB-KW"/>
</dbReference>
<feature type="active site" evidence="19">
    <location>
        <position position="163"/>
    </location>
</feature>
<dbReference type="NCBIfam" id="NF000755">
    <property type="entry name" value="PRK00046.1"/>
    <property type="match status" value="1"/>
</dbReference>
<dbReference type="RefSeq" id="WP_061833650.1">
    <property type="nucleotide sequence ID" value="NZ_LUKE01000001.1"/>
</dbReference>
<keyword evidence="10 19" id="KW-0274">FAD</keyword>
<keyword evidence="8 19" id="KW-0132">Cell division</keyword>
<comment type="function">
    <text evidence="2 19">Cell wall formation.</text>
</comment>
<dbReference type="Gene3D" id="3.90.78.10">
    <property type="entry name" value="UDP-N-acetylenolpyruvoylglucosamine reductase, C-terminal domain"/>
    <property type="match status" value="1"/>
</dbReference>
<evidence type="ECO:0000313" key="22">
    <source>
        <dbReference type="Proteomes" id="UP000075320"/>
    </source>
</evidence>
<evidence type="ECO:0000256" key="12">
    <source>
        <dbReference type="ARBA" id="ARBA00022960"/>
    </source>
</evidence>
<dbReference type="UniPathway" id="UPA00219"/>
<dbReference type="InterPro" id="IPR003170">
    <property type="entry name" value="MurB"/>
</dbReference>
<keyword evidence="9 19" id="KW-0285">Flavoprotein</keyword>
<evidence type="ECO:0000256" key="13">
    <source>
        <dbReference type="ARBA" id="ARBA00022984"/>
    </source>
</evidence>
<evidence type="ECO:0000256" key="18">
    <source>
        <dbReference type="ARBA" id="ARBA00048914"/>
    </source>
</evidence>
<dbReference type="Pfam" id="PF02873">
    <property type="entry name" value="MurB_C"/>
    <property type="match status" value="1"/>
</dbReference>
<dbReference type="InterPro" id="IPR016169">
    <property type="entry name" value="FAD-bd_PCMH_sub2"/>
</dbReference>
<dbReference type="InterPro" id="IPR006094">
    <property type="entry name" value="Oxid_FAD_bind_N"/>
</dbReference>
<evidence type="ECO:0000256" key="6">
    <source>
        <dbReference type="ARBA" id="ARBA00015188"/>
    </source>
</evidence>
<evidence type="ECO:0000256" key="2">
    <source>
        <dbReference type="ARBA" id="ARBA00003921"/>
    </source>
</evidence>
<dbReference type="GO" id="GO:0009252">
    <property type="term" value="P:peptidoglycan biosynthetic process"/>
    <property type="evidence" value="ECO:0007669"/>
    <property type="project" value="UniProtKB-UniRule"/>
</dbReference>
<comment type="similarity">
    <text evidence="19">Belongs to the MurB family.</text>
</comment>
<dbReference type="HAMAP" id="MF_00037">
    <property type="entry name" value="MurB"/>
    <property type="match status" value="1"/>
</dbReference>
<evidence type="ECO:0000256" key="19">
    <source>
        <dbReference type="HAMAP-Rule" id="MF_00037"/>
    </source>
</evidence>
<evidence type="ECO:0000313" key="21">
    <source>
        <dbReference type="EMBL" id="KYG66084.1"/>
    </source>
</evidence>
<evidence type="ECO:0000256" key="11">
    <source>
        <dbReference type="ARBA" id="ARBA00022857"/>
    </source>
</evidence>
<evidence type="ECO:0000259" key="20">
    <source>
        <dbReference type="PROSITE" id="PS51387"/>
    </source>
</evidence>
<dbReference type="EC" id="1.3.1.98" evidence="5 19"/>
<dbReference type="Pfam" id="PF01565">
    <property type="entry name" value="FAD_binding_4"/>
    <property type="match status" value="1"/>
</dbReference>
<evidence type="ECO:0000256" key="16">
    <source>
        <dbReference type="ARBA" id="ARBA00023316"/>
    </source>
</evidence>
<dbReference type="InterPro" id="IPR011601">
    <property type="entry name" value="MurB_C"/>
</dbReference>
<dbReference type="GO" id="GO:0005829">
    <property type="term" value="C:cytosol"/>
    <property type="evidence" value="ECO:0007669"/>
    <property type="project" value="TreeGrafter"/>
</dbReference>
<dbReference type="InterPro" id="IPR016167">
    <property type="entry name" value="FAD-bd_PCMH_sub1"/>
</dbReference>
<comment type="cofactor">
    <cofactor evidence="1 19">
        <name>FAD</name>
        <dbReference type="ChEBI" id="CHEBI:57692"/>
    </cofactor>
</comment>
<keyword evidence="12 19" id="KW-0133">Cell shape</keyword>
<dbReference type="SUPFAM" id="SSF56176">
    <property type="entry name" value="FAD-binding/transporter-associated domain-like"/>
    <property type="match status" value="1"/>
</dbReference>
<dbReference type="InterPro" id="IPR016166">
    <property type="entry name" value="FAD-bd_PCMH"/>
</dbReference>
<proteinExistence type="inferred from homology"/>
<keyword evidence="16 19" id="KW-0961">Cell wall biogenesis/degradation</keyword>
<evidence type="ECO:0000256" key="7">
    <source>
        <dbReference type="ARBA" id="ARBA00022490"/>
    </source>
</evidence>
<dbReference type="GO" id="GO:0008360">
    <property type="term" value="P:regulation of cell shape"/>
    <property type="evidence" value="ECO:0007669"/>
    <property type="project" value="UniProtKB-KW"/>
</dbReference>
<dbReference type="GO" id="GO:0008762">
    <property type="term" value="F:UDP-N-acetylmuramate dehydrogenase activity"/>
    <property type="evidence" value="ECO:0007669"/>
    <property type="project" value="UniProtKB-UniRule"/>
</dbReference>
<keyword evidence="7 19" id="KW-0963">Cytoplasm</keyword>
<keyword evidence="11 19" id="KW-0521">NADP</keyword>
<dbReference type="InterPro" id="IPR036318">
    <property type="entry name" value="FAD-bd_PCMH-like_sf"/>
</dbReference>
<evidence type="ECO:0000256" key="3">
    <source>
        <dbReference type="ARBA" id="ARBA00004496"/>
    </source>
</evidence>
<evidence type="ECO:0000256" key="17">
    <source>
        <dbReference type="ARBA" id="ARBA00031026"/>
    </source>
</evidence>
<comment type="caution">
    <text evidence="21">The sequence shown here is derived from an EMBL/GenBank/DDBJ whole genome shotgun (WGS) entry which is preliminary data.</text>
</comment>
<evidence type="ECO:0000256" key="5">
    <source>
        <dbReference type="ARBA" id="ARBA00012518"/>
    </source>
</evidence>
<evidence type="ECO:0000256" key="14">
    <source>
        <dbReference type="ARBA" id="ARBA00023002"/>
    </source>
</evidence>
<dbReference type="NCBIfam" id="NF010478">
    <property type="entry name" value="PRK13903.1"/>
    <property type="match status" value="1"/>
</dbReference>
<dbReference type="GO" id="GO:0071555">
    <property type="term" value="P:cell wall organization"/>
    <property type="evidence" value="ECO:0007669"/>
    <property type="project" value="UniProtKB-KW"/>
</dbReference>
<dbReference type="Gene3D" id="3.30.43.10">
    <property type="entry name" value="Uridine Diphospho-n-acetylenolpyruvylglucosamine Reductase, domain 2"/>
    <property type="match status" value="1"/>
</dbReference>
<feature type="active site" evidence="19">
    <location>
        <position position="332"/>
    </location>
</feature>
<keyword evidence="15 19" id="KW-0131">Cell cycle</keyword>
<dbReference type="AlphaFoldDB" id="A0A150WP31"/>
<feature type="active site" description="Proton donor" evidence="19">
    <location>
        <position position="236"/>
    </location>
</feature>
<gene>
    <name evidence="19" type="primary">murB</name>
    <name evidence="21" type="ORF">AZI86_03185</name>
</gene>
<feature type="domain" description="FAD-binding PCMH-type" evidence="20">
    <location>
        <begin position="16"/>
        <end position="187"/>
    </location>
</feature>
<dbReference type="InterPro" id="IPR036635">
    <property type="entry name" value="MurB_C_sf"/>
</dbReference>
<dbReference type="GO" id="GO:0071949">
    <property type="term" value="F:FAD binding"/>
    <property type="evidence" value="ECO:0007669"/>
    <property type="project" value="InterPro"/>
</dbReference>
<comment type="subcellular location">
    <subcellularLocation>
        <location evidence="3 19">Cytoplasm</location>
    </subcellularLocation>
</comment>
<comment type="pathway">
    <text evidence="4 19">Cell wall biogenesis; peptidoglycan biosynthesis.</text>
</comment>
<keyword evidence="13 19" id="KW-0573">Peptidoglycan synthesis</keyword>
<evidence type="ECO:0000256" key="1">
    <source>
        <dbReference type="ARBA" id="ARBA00001974"/>
    </source>
</evidence>
<dbReference type="OrthoDB" id="5288833at2"/>
<accession>A0A150WP31</accession>
<comment type="catalytic activity">
    <reaction evidence="18 19">
        <text>UDP-N-acetyl-alpha-D-muramate + NADP(+) = UDP-N-acetyl-3-O-(1-carboxyvinyl)-alpha-D-glucosamine + NADPH + H(+)</text>
        <dbReference type="Rhea" id="RHEA:12248"/>
        <dbReference type="ChEBI" id="CHEBI:15378"/>
        <dbReference type="ChEBI" id="CHEBI:57783"/>
        <dbReference type="ChEBI" id="CHEBI:58349"/>
        <dbReference type="ChEBI" id="CHEBI:68483"/>
        <dbReference type="ChEBI" id="CHEBI:70757"/>
        <dbReference type="EC" id="1.3.1.98"/>
    </reaction>
</comment>
<name>A0A150WP31_BDEBC</name>
<keyword evidence="14 19" id="KW-0560">Oxidoreductase</keyword>
<evidence type="ECO:0000256" key="9">
    <source>
        <dbReference type="ARBA" id="ARBA00022630"/>
    </source>
</evidence>
<dbReference type="Gene3D" id="3.30.465.10">
    <property type="match status" value="1"/>
</dbReference>
<dbReference type="EMBL" id="LUKE01000001">
    <property type="protein sequence ID" value="KYG66084.1"/>
    <property type="molecule type" value="Genomic_DNA"/>
</dbReference>
<organism evidence="21 22">
    <name type="scientific">Bdellovibrio bacteriovorus</name>
    <dbReference type="NCBI Taxonomy" id="959"/>
    <lineage>
        <taxon>Bacteria</taxon>
        <taxon>Pseudomonadati</taxon>
        <taxon>Bdellovibrionota</taxon>
        <taxon>Bdellovibrionia</taxon>
        <taxon>Bdellovibrionales</taxon>
        <taxon>Pseudobdellovibrionaceae</taxon>
        <taxon>Bdellovibrio</taxon>
    </lineage>
</organism>
<sequence>MIQTQVDLSHLNTLQLRSIAEHYAEVRSAEDVLSLLNDSETKSMSWHLLGGGSNLVLPSVVSGLTVKIGNHGRSLVDEDKDFWFVKAQAGEVWDDFVQFTLQHGYWGLENLSLIPGTVGAAPIQNIGAYGVEVKDYLWEVTCLDLRTGKSKVFTNAECRFSYRDSFFKQEGAGRYLVWDVTFRLPKKNQLHLEYGDIKKEVERRGLAANPKTISEAVIAIRQSKLPDPKVIGNAGSFFKNPIVSAETREKLLQTHPDLVSFPYGNGEFKLAAGWLIDRAGWKGKKLGPVGMYEKQALVLVNHGGANSEDVWSLADQVVRDVETKFGVTIEPEPIRW</sequence>
<protein>
    <recommendedName>
        <fullName evidence="6 19">UDP-N-acetylenolpyruvoylglucosamine reductase</fullName>
        <ecNumber evidence="5 19">1.3.1.98</ecNumber>
    </recommendedName>
    <alternativeName>
        <fullName evidence="17 19">UDP-N-acetylmuramate dehydrogenase</fullName>
    </alternativeName>
</protein>
<dbReference type="SUPFAM" id="SSF56194">
    <property type="entry name" value="Uridine diphospho-N-Acetylenolpyruvylglucosamine reductase, MurB, C-terminal domain"/>
    <property type="match status" value="1"/>
</dbReference>